<keyword evidence="4 5" id="KW-0949">S-adenosyl-L-methionine</keyword>
<dbReference type="EMBL" id="OCNK01000003">
    <property type="protein sequence ID" value="SOE00712.1"/>
    <property type="molecule type" value="Genomic_DNA"/>
</dbReference>
<keyword evidence="3 5" id="KW-0808">Transferase</keyword>
<evidence type="ECO:0000259" key="6">
    <source>
        <dbReference type="Pfam" id="PF13649"/>
    </source>
</evidence>
<dbReference type="HAMAP" id="MF_00560">
    <property type="entry name" value="Tran_acon_Me_trans"/>
    <property type="match status" value="1"/>
</dbReference>
<dbReference type="NCBIfam" id="NF010703">
    <property type="entry name" value="PRK14103.1"/>
    <property type="match status" value="1"/>
</dbReference>
<accession>A0A286GZ17</accession>
<proteinExistence type="inferred from homology"/>
<comment type="similarity">
    <text evidence="5">Belongs to the methyltransferase superfamily. Tam family.</text>
</comment>
<evidence type="ECO:0000313" key="8">
    <source>
        <dbReference type="Proteomes" id="UP000219482"/>
    </source>
</evidence>
<dbReference type="Proteomes" id="UP000219482">
    <property type="component" value="Unassembled WGS sequence"/>
</dbReference>
<evidence type="ECO:0000313" key="7">
    <source>
        <dbReference type="EMBL" id="SOE00712.1"/>
    </source>
</evidence>
<evidence type="ECO:0000256" key="1">
    <source>
        <dbReference type="ARBA" id="ARBA00022490"/>
    </source>
</evidence>
<dbReference type="GO" id="GO:0032259">
    <property type="term" value="P:methylation"/>
    <property type="evidence" value="ECO:0007669"/>
    <property type="project" value="UniProtKB-KW"/>
</dbReference>
<dbReference type="InterPro" id="IPR029063">
    <property type="entry name" value="SAM-dependent_MTases_sf"/>
</dbReference>
<protein>
    <recommendedName>
        <fullName evidence="5">Trans-aconitate 2-methyltransferase</fullName>
        <ecNumber evidence="5">2.1.1.144</ecNumber>
    </recommendedName>
</protein>
<sequence length="262" mass="28029">MREGTWDPVGYLRFAGERARPFAELVARIATDAPTTVVDLGCGEGSLTAGLARRWPGARVTGVDSSPEMLAAASASASAERVEFALGDVREWEPPGPVDVLVSNAVLHWVPGHDRLLTRWAGRLAPGGWLAVQVPGNFRAPTHALLAELCRSPRWADRVAAAAPRPDTVLDPSGYFDVLTAAGLAADVWETTYVHVLTGPDPVLAWVRSTVLRPVLALLPEDDGARFTAEYAAALRAAYPPRPDGSTLLPFRRVFAVGNRPA</sequence>
<dbReference type="PANTHER" id="PTHR43861:SF1">
    <property type="entry name" value="TRANS-ACONITATE 2-METHYLTRANSFERASE"/>
    <property type="match status" value="1"/>
</dbReference>
<comment type="subcellular location">
    <subcellularLocation>
        <location evidence="5">Cytoplasm</location>
    </subcellularLocation>
</comment>
<comment type="catalytic activity">
    <reaction evidence="5">
        <text>trans-aconitate + S-adenosyl-L-methionine = (E)-3-(methoxycarbonyl)pent-2-enedioate + S-adenosyl-L-homocysteine</text>
        <dbReference type="Rhea" id="RHEA:14969"/>
        <dbReference type="ChEBI" id="CHEBI:15708"/>
        <dbReference type="ChEBI" id="CHEBI:57470"/>
        <dbReference type="ChEBI" id="CHEBI:57856"/>
        <dbReference type="ChEBI" id="CHEBI:59789"/>
        <dbReference type="EC" id="2.1.1.144"/>
    </reaction>
</comment>
<keyword evidence="1 5" id="KW-0963">Cytoplasm</keyword>
<name>A0A286GZ17_9ACTN</name>
<dbReference type="Gene3D" id="1.10.150.290">
    <property type="entry name" value="S-adenosyl-L-methionine-dependent methyltransferases"/>
    <property type="match status" value="1"/>
</dbReference>
<dbReference type="EC" id="2.1.1.144" evidence="5"/>
<dbReference type="SUPFAM" id="SSF53335">
    <property type="entry name" value="S-adenosyl-L-methionine-dependent methyltransferases"/>
    <property type="match status" value="1"/>
</dbReference>
<dbReference type="InterPro" id="IPR041698">
    <property type="entry name" value="Methyltransf_25"/>
</dbReference>
<dbReference type="GO" id="GO:0005737">
    <property type="term" value="C:cytoplasm"/>
    <property type="evidence" value="ECO:0007669"/>
    <property type="project" value="UniProtKB-SubCell"/>
</dbReference>
<gene>
    <name evidence="5" type="primary">tam</name>
    <name evidence="7" type="ORF">SAMN06272739_2745</name>
</gene>
<dbReference type="Pfam" id="PF13649">
    <property type="entry name" value="Methyltransf_25"/>
    <property type="match status" value="1"/>
</dbReference>
<dbReference type="InterPro" id="IPR023506">
    <property type="entry name" value="Trans-aconitate_MeTrfase"/>
</dbReference>
<dbReference type="Gene3D" id="3.40.50.150">
    <property type="entry name" value="Vaccinia Virus protein VP39"/>
    <property type="match status" value="1"/>
</dbReference>
<dbReference type="AlphaFoldDB" id="A0A286GZ17"/>
<organism evidence="7 8">
    <name type="scientific">Blastococcus haudaquaticus</name>
    <dbReference type="NCBI Taxonomy" id="1938745"/>
    <lineage>
        <taxon>Bacteria</taxon>
        <taxon>Bacillati</taxon>
        <taxon>Actinomycetota</taxon>
        <taxon>Actinomycetes</taxon>
        <taxon>Geodermatophilales</taxon>
        <taxon>Geodermatophilaceae</taxon>
        <taxon>Blastococcus</taxon>
    </lineage>
</organism>
<evidence type="ECO:0000256" key="2">
    <source>
        <dbReference type="ARBA" id="ARBA00022603"/>
    </source>
</evidence>
<dbReference type="InterPro" id="IPR023149">
    <property type="entry name" value="Trans_acon_MeTrfase_C"/>
</dbReference>
<dbReference type="RefSeq" id="WP_097184450.1">
    <property type="nucleotide sequence ID" value="NZ_OCNK01000003.1"/>
</dbReference>
<feature type="domain" description="Methyltransferase" evidence="6">
    <location>
        <begin position="37"/>
        <end position="128"/>
    </location>
</feature>
<dbReference type="PANTHER" id="PTHR43861">
    <property type="entry name" value="TRANS-ACONITATE 2-METHYLTRANSFERASE-RELATED"/>
    <property type="match status" value="1"/>
</dbReference>
<dbReference type="OrthoDB" id="9795085at2"/>
<evidence type="ECO:0000256" key="3">
    <source>
        <dbReference type="ARBA" id="ARBA00022679"/>
    </source>
</evidence>
<evidence type="ECO:0000256" key="5">
    <source>
        <dbReference type="HAMAP-Rule" id="MF_00560"/>
    </source>
</evidence>
<dbReference type="GO" id="GO:0030798">
    <property type="term" value="F:trans-aconitate 2-methyltransferase activity"/>
    <property type="evidence" value="ECO:0007669"/>
    <property type="project" value="UniProtKB-UniRule"/>
</dbReference>
<comment type="function">
    <text evidence="5">Catalyzes the S-adenosylmethionine monomethyl esterification of trans-aconitate.</text>
</comment>
<dbReference type="CDD" id="cd02440">
    <property type="entry name" value="AdoMet_MTases"/>
    <property type="match status" value="1"/>
</dbReference>
<reference evidence="8" key="1">
    <citation type="submission" date="2017-09" db="EMBL/GenBank/DDBJ databases">
        <authorList>
            <person name="Varghese N."/>
            <person name="Submissions S."/>
        </authorList>
    </citation>
    <scope>NUCLEOTIDE SEQUENCE [LARGE SCALE GENOMIC DNA]</scope>
    <source>
        <strain evidence="8">DSM 44270</strain>
    </source>
</reference>
<keyword evidence="2 5" id="KW-0489">Methyltransferase</keyword>
<keyword evidence="8" id="KW-1185">Reference proteome</keyword>
<evidence type="ECO:0000256" key="4">
    <source>
        <dbReference type="ARBA" id="ARBA00022691"/>
    </source>
</evidence>